<dbReference type="Proteomes" id="UP000646484">
    <property type="component" value="Unassembled WGS sequence"/>
</dbReference>
<proteinExistence type="predicted"/>
<protein>
    <recommendedName>
        <fullName evidence="3">DUF4832 domain-containing protein</fullName>
    </recommendedName>
</protein>
<name>A0ABR7D2P4_9BACT</name>
<accession>A0ABR7D2P4</accession>
<dbReference type="RefSeq" id="WP_186976825.1">
    <property type="nucleotide sequence ID" value="NZ_JACOOH010000006.1"/>
</dbReference>
<reference evidence="1 2" key="1">
    <citation type="submission" date="2020-08" db="EMBL/GenBank/DDBJ databases">
        <title>Genome public.</title>
        <authorList>
            <person name="Liu C."/>
            <person name="Sun Q."/>
        </authorList>
    </citation>
    <scope>NUCLEOTIDE SEQUENCE [LARGE SCALE GENOMIC DNA]</scope>
    <source>
        <strain evidence="1 2">NSJ-56</strain>
    </source>
</reference>
<dbReference type="PROSITE" id="PS51257">
    <property type="entry name" value="PROKAR_LIPOPROTEIN"/>
    <property type="match status" value="1"/>
</dbReference>
<organism evidence="1 2">
    <name type="scientific">Butyricimonas hominis</name>
    <dbReference type="NCBI Taxonomy" id="2763032"/>
    <lineage>
        <taxon>Bacteria</taxon>
        <taxon>Pseudomonadati</taxon>
        <taxon>Bacteroidota</taxon>
        <taxon>Bacteroidia</taxon>
        <taxon>Bacteroidales</taxon>
        <taxon>Odoribacteraceae</taxon>
        <taxon>Butyricimonas</taxon>
    </lineage>
</organism>
<dbReference type="EMBL" id="JACOOH010000006">
    <property type="protein sequence ID" value="MBC5622238.1"/>
    <property type="molecule type" value="Genomic_DNA"/>
</dbReference>
<sequence length="368" mass="42184">MNRYVINLVGLLFAVLLGCTFQVYAQKKKGTCEYAILVSKAVREDLAWKKLTETLKMNHGGVEFDYNQYPGEVFDKLKQAQPRYVTVVEKAEKVTPLFVRMMHAMSRNMSDTPYEDFVWGIITGEQAVDAMRMVTDAQTPKKVDMGWLEACELEKLSGYNGVNWSTGAWKDSWKERMKTPAKHTVAEAVFLQQQCILERLAAWDPKSLGLVLPENEEGCVVDDEAIRILVKKELGKECTGEQIELLKNRDVLVYYGDPKWNIRLKEVLSPFKMTCKKQRLLCTVTFESNGKACDIDEYIFFFPKRLEEPSLLAELREGEELLFDDTFMIIRNVHLEAGEKYSIKFSVEGADSMGIKVMKILQSKSVEF</sequence>
<evidence type="ECO:0008006" key="3">
    <source>
        <dbReference type="Google" id="ProtNLM"/>
    </source>
</evidence>
<keyword evidence="2" id="KW-1185">Reference proteome</keyword>
<evidence type="ECO:0000313" key="2">
    <source>
        <dbReference type="Proteomes" id="UP000646484"/>
    </source>
</evidence>
<comment type="caution">
    <text evidence="1">The sequence shown here is derived from an EMBL/GenBank/DDBJ whole genome shotgun (WGS) entry which is preliminary data.</text>
</comment>
<gene>
    <name evidence="1" type="ORF">H8S64_14135</name>
</gene>
<evidence type="ECO:0000313" key="1">
    <source>
        <dbReference type="EMBL" id="MBC5622238.1"/>
    </source>
</evidence>